<accession>A0ACC0FS70</accession>
<sequence>MEAGFPFVTYLSISGMTEFLNGLGQGVIDEISVVVRLKALSKPVGRRKFYRQWRFPGELSAGEDEGEESQGTASTRGTKEMRSQLADTLVGGEDNGGSARVNRGGQPGKVICTGLDCNSNGLRNEVGSAHETLVSNFSRDGGLVISVPHASLTHKNKGPTFVEKPAAELPFERGPNAFLGPRVSFSNPIEVSGPGLRRVIDGDGEDDLRCRSAMESNQFPPCDDSGPVDRALQILSPTHRELNTEEIHLGLADVVNRSVRELQGFNERPETGIQELMEVIRTSEKQINEVEEGHFEIHEVSTSINQGVADSSFHGGLQVLPDFSFSGGRVQDGLSSPLQSNSLCPVLDVSLVDTAIQGVIAAIPRATVIESTLVSESLHANIFQGQVKDNQCRISKNHFDKGGQIFSGEKEETERWLHELSKYATCPIEESEIPYFLPLLQVMGLSLVRIKDMFGSGRVSNRSTRGSVVRKEERERDVQDRNGRGEEACEEMP</sequence>
<protein>
    <submittedName>
        <fullName evidence="1">Uncharacterized protein</fullName>
    </submittedName>
</protein>
<keyword evidence="2" id="KW-1185">Reference proteome</keyword>
<evidence type="ECO:0000313" key="1">
    <source>
        <dbReference type="EMBL" id="KAI7991515.1"/>
    </source>
</evidence>
<reference evidence="1 2" key="1">
    <citation type="journal article" date="2022" name="Plant J.">
        <title>Chromosome-level genome of Camellia lanceoleosa provides a valuable resource for understanding genome evolution and self-incompatibility.</title>
        <authorList>
            <person name="Gong W."/>
            <person name="Xiao S."/>
            <person name="Wang L."/>
            <person name="Liao Z."/>
            <person name="Chang Y."/>
            <person name="Mo W."/>
            <person name="Hu G."/>
            <person name="Li W."/>
            <person name="Zhao G."/>
            <person name="Zhu H."/>
            <person name="Hu X."/>
            <person name="Ji K."/>
            <person name="Xiang X."/>
            <person name="Song Q."/>
            <person name="Yuan D."/>
            <person name="Jin S."/>
            <person name="Zhang L."/>
        </authorList>
    </citation>
    <scope>NUCLEOTIDE SEQUENCE [LARGE SCALE GENOMIC DNA]</scope>
    <source>
        <strain evidence="1">SQ_2022a</strain>
    </source>
</reference>
<proteinExistence type="predicted"/>
<dbReference type="Proteomes" id="UP001060215">
    <property type="component" value="Chromosome 13"/>
</dbReference>
<dbReference type="EMBL" id="CM045770">
    <property type="protein sequence ID" value="KAI7991515.1"/>
    <property type="molecule type" value="Genomic_DNA"/>
</dbReference>
<evidence type="ECO:0000313" key="2">
    <source>
        <dbReference type="Proteomes" id="UP001060215"/>
    </source>
</evidence>
<organism evidence="1 2">
    <name type="scientific">Camellia lanceoleosa</name>
    <dbReference type="NCBI Taxonomy" id="1840588"/>
    <lineage>
        <taxon>Eukaryota</taxon>
        <taxon>Viridiplantae</taxon>
        <taxon>Streptophyta</taxon>
        <taxon>Embryophyta</taxon>
        <taxon>Tracheophyta</taxon>
        <taxon>Spermatophyta</taxon>
        <taxon>Magnoliopsida</taxon>
        <taxon>eudicotyledons</taxon>
        <taxon>Gunneridae</taxon>
        <taxon>Pentapetalae</taxon>
        <taxon>asterids</taxon>
        <taxon>Ericales</taxon>
        <taxon>Theaceae</taxon>
        <taxon>Camellia</taxon>
    </lineage>
</organism>
<comment type="caution">
    <text evidence="1">The sequence shown here is derived from an EMBL/GenBank/DDBJ whole genome shotgun (WGS) entry which is preliminary data.</text>
</comment>
<name>A0ACC0FS70_9ERIC</name>
<gene>
    <name evidence="1" type="ORF">LOK49_LG12G00145</name>
</gene>